<dbReference type="PANTHER" id="PTHR43037:SF4">
    <property type="entry name" value="PEPTIDASE S9 PROLYL OLIGOPEPTIDASE CATALYTIC DOMAIN-CONTAINING PROTEIN"/>
    <property type="match status" value="1"/>
</dbReference>
<sequence>MKKIKFALLFVLICQQAELSAQDTYYFKNGLAVSSPQRYGREAIYTDLLAYRLYTNQLKTPADGQEFEKSADGQPQVWQAVTADSANRLFRRGARGRGGNFGRGGYFYLTYQSDKAQHALLNVKGNSGLYFNGEPHTGDPYGSGWLYIPVQLKKGLNEIYVRGVFITASLSFPPKPVMIVTEDPTMPAIVTGQENGALQGAVAVINNTMKELKGLQFRSTFLGKTVTTDVPPIPAMSSRKTPFTFDGSGANAEGKTPCSIVLFDKNKTLDEATIDVETVMPSGKYSSTFISDIDGSLQYYAVTPQTGGPQKGAALFLSVHGAGVEAIGQARAYQHKDWGTLVAATNRRPRGFNWEDWGRLDALEVLGIAREKFQPDLQHIYLTGHSMGGHGTWFLGATYPDKWAGIAPSAGYPTLKGYGSADGLIPDSSNSPMEQMLLRSGNQSDVIKLVQNYKPLGVYIFHGDADRTVSVNYARQMRDLLGKFHPDFSYYEYPGGGHWFGDISVDWKPLFDFFKWHERPVDTAVNDIDFTTSNPGISAAFRWASVQQQQHPLQYSRIRLNRDRAAKTISGTTENVRLLRLELNDFEGGDIKISVDGTEITAKAGATPLYLLNDGRKWSVHQAPPLSEKGPHRNGTLKDAFNHRMVFVYSTGGSKEENEWSFNKARYDAETWYYRGNGAVDIIADKDYAPGKYKDRGVIVYGNKTTCKAWKLLLNDCPIQVERNKVTAGGKQWTGEDLSACFVWPLPGSDVASVAVVSGSGITGMKAAYANQYFAGASGFPDFMIYGAKMLETGVNEVKMAGFYDHAWKLSDGEMIQAE</sequence>
<gene>
    <name evidence="3" type="ORF">J7I43_14645</name>
</gene>
<evidence type="ECO:0000256" key="1">
    <source>
        <dbReference type="ARBA" id="ARBA00022729"/>
    </source>
</evidence>
<dbReference type="Proteomes" id="UP000679126">
    <property type="component" value="Unassembled WGS sequence"/>
</dbReference>
<dbReference type="InterPro" id="IPR001375">
    <property type="entry name" value="Peptidase_S9_cat"/>
</dbReference>
<accession>A0ABS3YFK8</accession>
<dbReference type="RefSeq" id="WP_209146466.1">
    <property type="nucleotide sequence ID" value="NZ_JAGHKP010000003.1"/>
</dbReference>
<dbReference type="Pfam" id="PF00326">
    <property type="entry name" value="Peptidase_S9"/>
    <property type="match status" value="1"/>
</dbReference>
<dbReference type="Gene3D" id="3.40.50.1820">
    <property type="entry name" value="alpha/beta hydrolase"/>
    <property type="match status" value="1"/>
</dbReference>
<comment type="caution">
    <text evidence="3">The sequence shown here is derived from an EMBL/GenBank/DDBJ whole genome shotgun (WGS) entry which is preliminary data.</text>
</comment>
<evidence type="ECO:0000313" key="4">
    <source>
        <dbReference type="Proteomes" id="UP000679126"/>
    </source>
</evidence>
<dbReference type="SUPFAM" id="SSF53474">
    <property type="entry name" value="alpha/beta-Hydrolases"/>
    <property type="match status" value="2"/>
</dbReference>
<organism evidence="3 4">
    <name type="scientific">Chitinophaga chungangae</name>
    <dbReference type="NCBI Taxonomy" id="2821488"/>
    <lineage>
        <taxon>Bacteria</taxon>
        <taxon>Pseudomonadati</taxon>
        <taxon>Bacteroidota</taxon>
        <taxon>Chitinophagia</taxon>
        <taxon>Chitinophagales</taxon>
        <taxon>Chitinophagaceae</taxon>
        <taxon>Chitinophaga</taxon>
    </lineage>
</organism>
<evidence type="ECO:0000259" key="2">
    <source>
        <dbReference type="Pfam" id="PF00326"/>
    </source>
</evidence>
<proteinExistence type="predicted"/>
<dbReference type="EMBL" id="JAGHKP010000003">
    <property type="protein sequence ID" value="MBO9153464.1"/>
    <property type="molecule type" value="Genomic_DNA"/>
</dbReference>
<dbReference type="InterPro" id="IPR029058">
    <property type="entry name" value="AB_hydrolase_fold"/>
</dbReference>
<keyword evidence="4" id="KW-1185">Reference proteome</keyword>
<feature type="domain" description="Peptidase S9 prolyl oligopeptidase catalytic" evidence="2">
    <location>
        <begin position="353"/>
        <end position="514"/>
    </location>
</feature>
<keyword evidence="1" id="KW-0732">Signal</keyword>
<protein>
    <submittedName>
        <fullName evidence="3">Prolyl oligopeptidase family serine peptidase</fullName>
    </submittedName>
</protein>
<name>A0ABS3YFK8_9BACT</name>
<evidence type="ECO:0000313" key="3">
    <source>
        <dbReference type="EMBL" id="MBO9153464.1"/>
    </source>
</evidence>
<dbReference type="PANTHER" id="PTHR43037">
    <property type="entry name" value="UNNAMED PRODUCT-RELATED"/>
    <property type="match status" value="1"/>
</dbReference>
<reference evidence="4" key="1">
    <citation type="submission" date="2021-03" db="EMBL/GenBank/DDBJ databases">
        <title>Assistant Professor.</title>
        <authorList>
            <person name="Huq M.A."/>
        </authorList>
    </citation>
    <scope>NUCLEOTIDE SEQUENCE [LARGE SCALE GENOMIC DNA]</scope>
    <source>
        <strain evidence="4">MAH-28</strain>
    </source>
</reference>
<dbReference type="InterPro" id="IPR050955">
    <property type="entry name" value="Plant_Biomass_Hydrol_Est"/>
</dbReference>